<dbReference type="Gene3D" id="3.30.70.330">
    <property type="match status" value="2"/>
</dbReference>
<keyword evidence="2 6" id="KW-0863">Zinc-finger</keyword>
<accession>A0AAV2Q1K5</accession>
<dbReference type="InterPro" id="IPR036443">
    <property type="entry name" value="Znf_RanBP2_sf"/>
</dbReference>
<evidence type="ECO:0000256" key="1">
    <source>
        <dbReference type="ARBA" id="ARBA00022723"/>
    </source>
</evidence>
<dbReference type="Pfam" id="PF22976">
    <property type="entry name" value="RRM_10"/>
    <property type="match status" value="1"/>
</dbReference>
<evidence type="ECO:0000313" key="10">
    <source>
        <dbReference type="EMBL" id="CAL4067530.1"/>
    </source>
</evidence>
<organism evidence="10 11">
    <name type="scientific">Meganyctiphanes norvegica</name>
    <name type="common">Northern krill</name>
    <name type="synonym">Thysanopoda norvegica</name>
    <dbReference type="NCBI Taxonomy" id="48144"/>
    <lineage>
        <taxon>Eukaryota</taxon>
        <taxon>Metazoa</taxon>
        <taxon>Ecdysozoa</taxon>
        <taxon>Arthropoda</taxon>
        <taxon>Crustacea</taxon>
        <taxon>Multicrustacea</taxon>
        <taxon>Malacostraca</taxon>
        <taxon>Eumalacostraca</taxon>
        <taxon>Eucarida</taxon>
        <taxon>Euphausiacea</taxon>
        <taxon>Euphausiidae</taxon>
        <taxon>Meganyctiphanes</taxon>
    </lineage>
</organism>
<gene>
    <name evidence="10" type="ORF">MNOR_LOCUS6584</name>
</gene>
<dbReference type="InterPro" id="IPR035979">
    <property type="entry name" value="RBD_domain_sf"/>
</dbReference>
<dbReference type="InterPro" id="IPR012677">
    <property type="entry name" value="Nucleotide-bd_a/b_plait_sf"/>
</dbReference>
<keyword evidence="1" id="KW-0479">Metal-binding</keyword>
<dbReference type="InterPro" id="IPR055204">
    <property type="entry name" value="HNRNPL_RRM"/>
</dbReference>
<evidence type="ECO:0000259" key="8">
    <source>
        <dbReference type="PROSITE" id="PS50102"/>
    </source>
</evidence>
<dbReference type="Gene3D" id="4.10.1060.10">
    <property type="entry name" value="Zinc finger, RanBP2-type"/>
    <property type="match status" value="3"/>
</dbReference>
<evidence type="ECO:0000259" key="9">
    <source>
        <dbReference type="PROSITE" id="PS50199"/>
    </source>
</evidence>
<feature type="domain" description="RRM" evidence="8">
    <location>
        <begin position="314"/>
        <end position="386"/>
    </location>
</feature>
<dbReference type="PROSITE" id="PS01358">
    <property type="entry name" value="ZF_RANBP2_1"/>
    <property type="match status" value="3"/>
</dbReference>
<feature type="non-terminal residue" evidence="10">
    <location>
        <position position="1"/>
    </location>
</feature>
<dbReference type="GO" id="GO:0003723">
    <property type="term" value="F:RNA binding"/>
    <property type="evidence" value="ECO:0007669"/>
    <property type="project" value="UniProtKB-UniRule"/>
</dbReference>
<evidence type="ECO:0000256" key="3">
    <source>
        <dbReference type="ARBA" id="ARBA00022833"/>
    </source>
</evidence>
<dbReference type="PANTHER" id="PTHR15592">
    <property type="entry name" value="MATRIN 3/NUCLEAR PROTEIN 220-RELATED"/>
    <property type="match status" value="1"/>
</dbReference>
<dbReference type="InterPro" id="IPR001876">
    <property type="entry name" value="Znf_RanBP2"/>
</dbReference>
<dbReference type="GO" id="GO:0008270">
    <property type="term" value="F:zinc ion binding"/>
    <property type="evidence" value="ECO:0007669"/>
    <property type="project" value="UniProtKB-KW"/>
</dbReference>
<evidence type="ECO:0000256" key="7">
    <source>
        <dbReference type="SAM" id="MobiDB-lite"/>
    </source>
</evidence>
<dbReference type="InterPro" id="IPR000504">
    <property type="entry name" value="RRM_dom"/>
</dbReference>
<sequence>PGLLNFPNDMNHSPHGGGLMSQPHSRHNTNMSSPMSRGDIMSRFSDQPPGLMNHHDGMSPPAFDGGFMSQPPLGRNNNMSSPMNRGDIMSRFSDQPPVDEMSYGGRRDRPGDEEESSGQPGVRPGDWECSSCQFKNFAFRDTCMKCKDSKVDEMSYGGRRDRPGDEEESSGQPGVRPGDWECSSCQFKNFAFRDTCMKCKDSKDSMNLPDGRYPSPLGGRLMNQSPSGRSTNMSAPMARADIKSRLSNQPPDGVMSSGGPGERLGDWKCSSCQFENFAFRNTCRKCDRSKDQIGDRIGSIGLQIQDRLGGQGHCVLVVKGLNQDKVTCDAVFTLFGVYGNVMRVKILKDKKALVQMAEQKQVELAITNLDKVTIWGKTICVIQSQHPSIIMPKDDDSDEHQYTKDYSDSLLHRFNKSGSKNYQNIFPPSPVLHLSNLPEDLDPCELEEAFTDAGATVVDFMFLESSNKGLIKLSSTDDAIEALINMNNYQLDEESYLRISFSKKNF</sequence>
<dbReference type="Pfam" id="PF13893">
    <property type="entry name" value="RRM_5"/>
    <property type="match status" value="1"/>
</dbReference>
<dbReference type="AlphaFoldDB" id="A0AAV2Q1K5"/>
<dbReference type="Proteomes" id="UP001497623">
    <property type="component" value="Unassembled WGS sequence"/>
</dbReference>
<comment type="caution">
    <text evidence="10">The sequence shown here is derived from an EMBL/GenBank/DDBJ whole genome shotgun (WGS) entry which is preliminary data.</text>
</comment>
<dbReference type="PROSITE" id="PS50102">
    <property type="entry name" value="RRM"/>
    <property type="match status" value="2"/>
</dbReference>
<keyword evidence="11" id="KW-1185">Reference proteome</keyword>
<evidence type="ECO:0000256" key="5">
    <source>
        <dbReference type="PROSITE-ProRule" id="PRU00176"/>
    </source>
</evidence>
<feature type="compositionally biased region" description="Basic and acidic residues" evidence="7">
    <location>
        <begin position="153"/>
        <end position="163"/>
    </location>
</feature>
<dbReference type="PROSITE" id="PS50199">
    <property type="entry name" value="ZF_RANBP2_2"/>
    <property type="match status" value="3"/>
</dbReference>
<name>A0AAV2Q1K5_MEGNR</name>
<dbReference type="SMART" id="SM00547">
    <property type="entry name" value="ZnF_RBZ"/>
    <property type="match status" value="3"/>
</dbReference>
<evidence type="ECO:0000313" key="11">
    <source>
        <dbReference type="Proteomes" id="UP001497623"/>
    </source>
</evidence>
<feature type="domain" description="RanBP2-type" evidence="9">
    <location>
        <begin position="123"/>
        <end position="152"/>
    </location>
</feature>
<keyword evidence="3" id="KW-0862">Zinc</keyword>
<feature type="domain" description="RanBP2-type" evidence="9">
    <location>
        <begin position="176"/>
        <end position="205"/>
    </location>
</feature>
<reference evidence="10 11" key="1">
    <citation type="submission" date="2024-05" db="EMBL/GenBank/DDBJ databases">
        <authorList>
            <person name="Wallberg A."/>
        </authorList>
    </citation>
    <scope>NUCLEOTIDE SEQUENCE [LARGE SCALE GENOMIC DNA]</scope>
</reference>
<proteinExistence type="predicted"/>
<evidence type="ECO:0000256" key="6">
    <source>
        <dbReference type="PROSITE-ProRule" id="PRU00322"/>
    </source>
</evidence>
<feature type="domain" description="RanBP2-type" evidence="9">
    <location>
        <begin position="263"/>
        <end position="292"/>
    </location>
</feature>
<feature type="region of interest" description="Disordered" evidence="7">
    <location>
        <begin position="153"/>
        <end position="178"/>
    </location>
</feature>
<feature type="compositionally biased region" description="Polar residues" evidence="7">
    <location>
        <begin position="222"/>
        <end position="234"/>
    </location>
</feature>
<dbReference type="Pfam" id="PF00641">
    <property type="entry name" value="Zn_ribbon_RanBP"/>
    <property type="match status" value="3"/>
</dbReference>
<evidence type="ECO:0000256" key="2">
    <source>
        <dbReference type="ARBA" id="ARBA00022771"/>
    </source>
</evidence>
<dbReference type="SMART" id="SM00360">
    <property type="entry name" value="RRM"/>
    <property type="match status" value="2"/>
</dbReference>
<protein>
    <submittedName>
        <fullName evidence="10">Uncharacterized protein</fullName>
    </submittedName>
</protein>
<keyword evidence="4 5" id="KW-0694">RNA-binding</keyword>
<feature type="domain" description="RRM" evidence="8">
    <location>
        <begin position="430"/>
        <end position="504"/>
    </location>
</feature>
<feature type="region of interest" description="Disordered" evidence="7">
    <location>
        <begin position="1"/>
        <end position="125"/>
    </location>
</feature>
<evidence type="ECO:0000256" key="4">
    <source>
        <dbReference type="ARBA" id="ARBA00022884"/>
    </source>
</evidence>
<dbReference type="EMBL" id="CAXKWB010002741">
    <property type="protein sequence ID" value="CAL4067530.1"/>
    <property type="molecule type" value="Genomic_DNA"/>
</dbReference>
<dbReference type="SUPFAM" id="SSF54928">
    <property type="entry name" value="RNA-binding domain, RBD"/>
    <property type="match status" value="2"/>
</dbReference>
<dbReference type="SUPFAM" id="SSF90209">
    <property type="entry name" value="Ran binding protein zinc finger-like"/>
    <property type="match status" value="3"/>
</dbReference>
<feature type="region of interest" description="Disordered" evidence="7">
    <location>
        <begin position="207"/>
        <end position="236"/>
    </location>
</feature>